<dbReference type="PANTHER" id="PTHR38593:SF1">
    <property type="entry name" value="BLR2558 PROTEIN"/>
    <property type="match status" value="1"/>
</dbReference>
<reference evidence="3 4" key="1">
    <citation type="submission" date="2023-08" db="EMBL/GenBank/DDBJ databases">
        <title>Functional and genomic diversity of the sorghum phyllosphere microbiome.</title>
        <authorList>
            <person name="Shade A."/>
        </authorList>
    </citation>
    <scope>NUCLEOTIDE SEQUENCE [LARGE SCALE GENOMIC DNA]</scope>
    <source>
        <strain evidence="3 4">SORGH_AS_0335</strain>
    </source>
</reference>
<gene>
    <name evidence="3" type="ORF">QE399_000171</name>
</gene>
<feature type="domain" description="DUF4142" evidence="2">
    <location>
        <begin position="8"/>
        <end position="89"/>
    </location>
</feature>
<feature type="compositionally biased region" description="Low complexity" evidence="1">
    <location>
        <begin position="10"/>
        <end position="21"/>
    </location>
</feature>
<evidence type="ECO:0000313" key="4">
    <source>
        <dbReference type="Proteomes" id="UP001267710"/>
    </source>
</evidence>
<dbReference type="Pfam" id="PF13628">
    <property type="entry name" value="DUF4142"/>
    <property type="match status" value="1"/>
</dbReference>
<evidence type="ECO:0000313" key="3">
    <source>
        <dbReference type="EMBL" id="MDR6212482.1"/>
    </source>
</evidence>
<proteinExistence type="predicted"/>
<keyword evidence="4" id="KW-1185">Reference proteome</keyword>
<dbReference type="InterPro" id="IPR012347">
    <property type="entry name" value="Ferritin-like"/>
</dbReference>
<sequence>MLARFRRAANKSAALPAALPSDKQSKLDKMSGARDFDKTFIDEVGVDAHKTDISLFEKASKDADDADLKAFATKTLPTLQAHREHADGLKKGRK</sequence>
<organism evidence="3 4">
    <name type="scientific">Paracidovorax wautersii</name>
    <dbReference type="NCBI Taxonomy" id="1177982"/>
    <lineage>
        <taxon>Bacteria</taxon>
        <taxon>Pseudomonadati</taxon>
        <taxon>Pseudomonadota</taxon>
        <taxon>Betaproteobacteria</taxon>
        <taxon>Burkholderiales</taxon>
        <taxon>Comamonadaceae</taxon>
        <taxon>Paracidovorax</taxon>
    </lineage>
</organism>
<evidence type="ECO:0000259" key="2">
    <source>
        <dbReference type="Pfam" id="PF13628"/>
    </source>
</evidence>
<dbReference type="InterPro" id="IPR025419">
    <property type="entry name" value="DUF4142"/>
</dbReference>
<dbReference type="EMBL" id="JAVIZX010000001">
    <property type="protein sequence ID" value="MDR6212482.1"/>
    <property type="molecule type" value="Genomic_DNA"/>
</dbReference>
<name>A0ABU1I5H5_9BURK</name>
<feature type="region of interest" description="Disordered" evidence="1">
    <location>
        <begin position="1"/>
        <end position="28"/>
    </location>
</feature>
<comment type="caution">
    <text evidence="3">The sequence shown here is derived from an EMBL/GenBank/DDBJ whole genome shotgun (WGS) entry which is preliminary data.</text>
</comment>
<dbReference type="PANTHER" id="PTHR38593">
    <property type="entry name" value="BLR2558 PROTEIN"/>
    <property type="match status" value="1"/>
</dbReference>
<dbReference type="Gene3D" id="1.20.1260.10">
    <property type="match status" value="1"/>
</dbReference>
<evidence type="ECO:0000256" key="1">
    <source>
        <dbReference type="SAM" id="MobiDB-lite"/>
    </source>
</evidence>
<dbReference type="RefSeq" id="WP_309825433.1">
    <property type="nucleotide sequence ID" value="NZ_JAVIZX010000001.1"/>
</dbReference>
<accession>A0ABU1I5H5</accession>
<protein>
    <submittedName>
        <fullName evidence="3">Outer membrane protein</fullName>
    </submittedName>
</protein>
<dbReference type="Proteomes" id="UP001267710">
    <property type="component" value="Unassembled WGS sequence"/>
</dbReference>